<organism evidence="1 2">
    <name type="scientific">Limnothrix redekei LRLZ20PSL1</name>
    <dbReference type="NCBI Taxonomy" id="3112953"/>
    <lineage>
        <taxon>Bacteria</taxon>
        <taxon>Bacillati</taxon>
        <taxon>Cyanobacteriota</taxon>
        <taxon>Cyanophyceae</taxon>
        <taxon>Pseudanabaenales</taxon>
        <taxon>Pseudanabaenaceae</taxon>
        <taxon>Limnothrix</taxon>
    </lineage>
</organism>
<comment type="caution">
    <text evidence="1">The sequence shown here is derived from an EMBL/GenBank/DDBJ whole genome shotgun (WGS) entry which is preliminary data.</text>
</comment>
<dbReference type="Proteomes" id="UP001604335">
    <property type="component" value="Unassembled WGS sequence"/>
</dbReference>
<dbReference type="RefSeq" id="WP_393010180.1">
    <property type="nucleotide sequence ID" value="NZ_JAZAQF010000007.1"/>
</dbReference>
<dbReference type="EMBL" id="JAZAQF010000007">
    <property type="protein sequence ID" value="MFG3816350.1"/>
    <property type="molecule type" value="Genomic_DNA"/>
</dbReference>
<evidence type="ECO:0000313" key="2">
    <source>
        <dbReference type="Proteomes" id="UP001604335"/>
    </source>
</evidence>
<accession>A0ABW7C871</accession>
<reference evidence="2" key="1">
    <citation type="journal article" date="2024" name="Algal Res.">
        <title>Biochemical, toxicological and genomic investigation of a high-biomass producing Limnothrix strain isolated from Italian shallow drinking water reservoir.</title>
        <authorList>
            <person name="Simonazzi M."/>
            <person name="Shishido T.K."/>
            <person name="Delbaje E."/>
            <person name="Wahlsten M."/>
            <person name="Fewer D.P."/>
            <person name="Sivonen K."/>
            <person name="Pezzolesi L."/>
            <person name="Pistocchi R."/>
        </authorList>
    </citation>
    <scope>NUCLEOTIDE SEQUENCE [LARGE SCALE GENOMIC DNA]</scope>
    <source>
        <strain evidence="2">LRLZ20PSL1</strain>
    </source>
</reference>
<keyword evidence="2" id="KW-1185">Reference proteome</keyword>
<gene>
    <name evidence="1" type="ORF">VPK24_01770</name>
</gene>
<name>A0ABW7C871_9CYAN</name>
<proteinExistence type="predicted"/>
<sequence length="462" mass="52046">MSRERDREECLEKLVWATQASGLSIDRAPLDKIAATIVQTMTGPWRYFHTPEHIFEVGGHEDPIEVLSALFHDLVYVQVDRSVNFNLSYFITPFVREEGEALIIRDQSELLEKDQTFALVTDIFGFEPGQTLSPYAGMNEYLSALAAGKILEDYAPAALIAQITACIEGTIPFRPKNAEGLSNCDILYQRLNLVNEKYDLGLDEALIEKTVKRSVRLANRDVGSFANPSAARFLDNTWSLLPETNHNLKFSTSYTVYQYRVALQKMEGFMNSLQPERIFHQFRDEPDDATFNALVEQARSNLEIGRLYLGTKLFTIAFLEALSMRFGKDIPLSMLMGEMPSEGFNVSSLADFLPALDHVYYPRNTIEEEVLTLVEVGRLQDFDYDIKNSPLTTYMVKAMGYDEMSRLRDRGKAFFAGELSAEAFIAECPQKIVADVTEGLGKLFDSRKSALSGHKLVAEVPA</sequence>
<evidence type="ECO:0000313" key="1">
    <source>
        <dbReference type="EMBL" id="MFG3816350.1"/>
    </source>
</evidence>
<protein>
    <submittedName>
        <fullName evidence="1">Uncharacterized protein</fullName>
    </submittedName>
</protein>